<sequence length="328" mass="37867">MATGSSVIQKSLSFEQIFDIVKKNEKARFDEVYRTLLVKPDDFTTIPDNDNYSILHYLVINGALDLFNRIIAIPNIHFILLTQTATKPRKDALQLAIDNQTKSSDHKKLYETINRLVTLDKFVGHGKHKQIRDCRNMLLQEPDLINLKPPYRKFFLIHHLAFDNSRDAFDQLRESGVMNMTLLTNDQQTASEIALEQNHKEFAAYLESLSPEMRSIREQHEQENRKRNAEKTKQSEVKIKHDEKIEEQIRKADGDNMLACFTCPLTKDIFQDPVVLSDGFTYERAAIQQWLDTGHTRSPMTNIELASVALVPNMVIKQALSELAERKK</sequence>
<proteinExistence type="predicted"/>
<comment type="caution">
    <text evidence="3">The sequence shown here is derived from an EMBL/GenBank/DDBJ whole genome shotgun (WGS) entry which is preliminary data.</text>
</comment>
<evidence type="ECO:0000259" key="2">
    <source>
        <dbReference type="PROSITE" id="PS51698"/>
    </source>
</evidence>
<feature type="region of interest" description="Disordered" evidence="1">
    <location>
        <begin position="217"/>
        <end position="236"/>
    </location>
</feature>
<dbReference type="Gene3D" id="3.30.40.10">
    <property type="entry name" value="Zinc/RING finger domain, C3HC4 (zinc finger)"/>
    <property type="match status" value="1"/>
</dbReference>
<dbReference type="PANTHER" id="PTHR46573:SF1">
    <property type="entry name" value="WD REPEAT, SAM AND U-BOX DOMAIN-CONTAINING PROTEIN 1"/>
    <property type="match status" value="1"/>
</dbReference>
<dbReference type="AlphaFoldDB" id="A0A816EVM0"/>
<dbReference type="GO" id="GO:0016567">
    <property type="term" value="P:protein ubiquitination"/>
    <property type="evidence" value="ECO:0007669"/>
    <property type="project" value="InterPro"/>
</dbReference>
<gene>
    <name evidence="3" type="ORF">KQP761_LOCUS30645</name>
</gene>
<evidence type="ECO:0000313" key="4">
    <source>
        <dbReference type="Proteomes" id="UP000663834"/>
    </source>
</evidence>
<protein>
    <recommendedName>
        <fullName evidence="2">U-box domain-containing protein</fullName>
    </recommendedName>
</protein>
<name>A0A816EVM0_9BILA</name>
<organism evidence="3 4">
    <name type="scientific">Rotaria magnacalcarata</name>
    <dbReference type="NCBI Taxonomy" id="392030"/>
    <lineage>
        <taxon>Eukaryota</taxon>
        <taxon>Metazoa</taxon>
        <taxon>Spiralia</taxon>
        <taxon>Gnathifera</taxon>
        <taxon>Rotifera</taxon>
        <taxon>Eurotatoria</taxon>
        <taxon>Bdelloidea</taxon>
        <taxon>Philodinida</taxon>
        <taxon>Philodinidae</taxon>
        <taxon>Rotaria</taxon>
    </lineage>
</organism>
<dbReference type="Pfam" id="PF04564">
    <property type="entry name" value="U-box"/>
    <property type="match status" value="1"/>
</dbReference>
<dbReference type="SMART" id="SM00504">
    <property type="entry name" value="Ubox"/>
    <property type="match status" value="1"/>
</dbReference>
<dbReference type="InterPro" id="IPR013083">
    <property type="entry name" value="Znf_RING/FYVE/PHD"/>
</dbReference>
<accession>A0A816EVM0</accession>
<feature type="domain" description="U-box" evidence="2">
    <location>
        <begin position="256"/>
        <end position="328"/>
    </location>
</feature>
<dbReference type="SUPFAM" id="SSF57850">
    <property type="entry name" value="RING/U-box"/>
    <property type="match status" value="1"/>
</dbReference>
<dbReference type="GO" id="GO:0004842">
    <property type="term" value="F:ubiquitin-protein transferase activity"/>
    <property type="evidence" value="ECO:0007669"/>
    <property type="project" value="InterPro"/>
</dbReference>
<dbReference type="Gene3D" id="1.25.40.20">
    <property type="entry name" value="Ankyrin repeat-containing domain"/>
    <property type="match status" value="1"/>
</dbReference>
<dbReference type="InterPro" id="IPR003613">
    <property type="entry name" value="Ubox_domain"/>
</dbReference>
<dbReference type="Proteomes" id="UP000663834">
    <property type="component" value="Unassembled WGS sequence"/>
</dbReference>
<evidence type="ECO:0000256" key="1">
    <source>
        <dbReference type="SAM" id="MobiDB-lite"/>
    </source>
</evidence>
<dbReference type="CDD" id="cd16655">
    <property type="entry name" value="RING-Ubox_WDSUB1-like"/>
    <property type="match status" value="1"/>
</dbReference>
<dbReference type="PANTHER" id="PTHR46573">
    <property type="entry name" value="WD REPEAT, SAM AND U-BOX DOMAIN-CONTAINING PROTEIN 1"/>
    <property type="match status" value="1"/>
</dbReference>
<evidence type="ECO:0000313" key="3">
    <source>
        <dbReference type="EMBL" id="CAF1654428.1"/>
    </source>
</evidence>
<reference evidence="3" key="1">
    <citation type="submission" date="2021-02" db="EMBL/GenBank/DDBJ databases">
        <authorList>
            <person name="Nowell W R."/>
        </authorList>
    </citation>
    <scope>NUCLEOTIDE SEQUENCE</scope>
</reference>
<dbReference type="InterPro" id="IPR036770">
    <property type="entry name" value="Ankyrin_rpt-contain_sf"/>
</dbReference>
<dbReference type="OrthoDB" id="10064100at2759"/>
<dbReference type="EMBL" id="CAJNOW010017074">
    <property type="protein sequence ID" value="CAF1654428.1"/>
    <property type="molecule type" value="Genomic_DNA"/>
</dbReference>
<dbReference type="InterPro" id="IPR052085">
    <property type="entry name" value="WD-SAM-U-box"/>
</dbReference>
<dbReference type="PROSITE" id="PS51698">
    <property type="entry name" value="U_BOX"/>
    <property type="match status" value="1"/>
</dbReference>
<dbReference type="SUPFAM" id="SSF48403">
    <property type="entry name" value="Ankyrin repeat"/>
    <property type="match status" value="1"/>
</dbReference>